<evidence type="ECO:0000259" key="1">
    <source>
        <dbReference type="Pfam" id="PF09699"/>
    </source>
</evidence>
<gene>
    <name evidence="2" type="ORF">MNBD_NITROSPINAE01-756</name>
</gene>
<name>A0A3B1BBA9_9ZZZZ</name>
<dbReference type="InterPro" id="IPR010177">
    <property type="entry name" value="Paired_CXXCH_1"/>
</dbReference>
<dbReference type="SUPFAM" id="SSF48695">
    <property type="entry name" value="Multiheme cytochromes"/>
    <property type="match status" value="1"/>
</dbReference>
<evidence type="ECO:0000313" key="2">
    <source>
        <dbReference type="EMBL" id="VAX15489.1"/>
    </source>
</evidence>
<proteinExistence type="predicted"/>
<organism evidence="2">
    <name type="scientific">hydrothermal vent metagenome</name>
    <dbReference type="NCBI Taxonomy" id="652676"/>
    <lineage>
        <taxon>unclassified sequences</taxon>
        <taxon>metagenomes</taxon>
        <taxon>ecological metagenomes</taxon>
    </lineage>
</organism>
<dbReference type="Pfam" id="PF09699">
    <property type="entry name" value="Paired_CXXCH_1"/>
    <property type="match status" value="1"/>
</dbReference>
<dbReference type="NCBIfam" id="TIGR01905">
    <property type="entry name" value="paired_CXXCH_1"/>
    <property type="match status" value="1"/>
</dbReference>
<reference evidence="2" key="1">
    <citation type="submission" date="2018-06" db="EMBL/GenBank/DDBJ databases">
        <authorList>
            <person name="Zhirakovskaya E."/>
        </authorList>
    </citation>
    <scope>NUCLEOTIDE SEQUENCE</scope>
</reference>
<dbReference type="AlphaFoldDB" id="A0A3B1BBA9"/>
<protein>
    <submittedName>
        <fullName evidence="2">Cytochrome c family protein</fullName>
    </submittedName>
</protein>
<accession>A0A3B1BBA9</accession>
<sequence>MKTKTYLGALVVAVAALAFVSGPAWAGIALTKHNLGSSSTAGNNQTADTGYICVFCHTPHGSDTSAPVPLWNRVLGSQGAAYNTYASLGTSTLDSKQAAIGSVSLACLSCHDGTQAMDVMINAPGSGGYNATGTDAGFNWTGSSVNAGGTITAGVTLIGTDLRNDHPIGTQYAGGGYTSSTPAPSSGNDPDFNAAKNTTIGSTLVWWVDTSTGTTNTREKTDMILYSRPSTDFAGGGTTEPSVECASCHDPHTSANPTFLRTSNVGSAVCLACHNK</sequence>
<feature type="domain" description="Doubled CXXCH motif" evidence="1">
    <location>
        <begin position="244"/>
        <end position="276"/>
    </location>
</feature>
<dbReference type="EMBL" id="UOGC01000010">
    <property type="protein sequence ID" value="VAX15489.1"/>
    <property type="molecule type" value="Genomic_DNA"/>
</dbReference>
<dbReference type="InterPro" id="IPR036280">
    <property type="entry name" value="Multihaem_cyt_sf"/>
</dbReference>